<evidence type="ECO:0000313" key="3">
    <source>
        <dbReference type="Proteomes" id="UP001231518"/>
    </source>
</evidence>
<keyword evidence="1" id="KW-0732">Signal</keyword>
<protein>
    <recommendedName>
        <fullName evidence="4">Ommochrome-binding protein-like</fullName>
    </recommendedName>
</protein>
<evidence type="ECO:0000256" key="1">
    <source>
        <dbReference type="SAM" id="SignalP"/>
    </source>
</evidence>
<gene>
    <name evidence="2" type="ORF">PYW07_001601</name>
</gene>
<dbReference type="InterPro" id="IPR015943">
    <property type="entry name" value="WD40/YVTN_repeat-like_dom_sf"/>
</dbReference>
<organism evidence="2 3">
    <name type="scientific">Mythimna separata</name>
    <name type="common">Oriental armyworm</name>
    <name type="synonym">Pseudaletia separata</name>
    <dbReference type="NCBI Taxonomy" id="271217"/>
    <lineage>
        <taxon>Eukaryota</taxon>
        <taxon>Metazoa</taxon>
        <taxon>Ecdysozoa</taxon>
        <taxon>Arthropoda</taxon>
        <taxon>Hexapoda</taxon>
        <taxon>Insecta</taxon>
        <taxon>Pterygota</taxon>
        <taxon>Neoptera</taxon>
        <taxon>Endopterygota</taxon>
        <taxon>Lepidoptera</taxon>
        <taxon>Glossata</taxon>
        <taxon>Ditrysia</taxon>
        <taxon>Noctuoidea</taxon>
        <taxon>Noctuidae</taxon>
        <taxon>Noctuinae</taxon>
        <taxon>Hadenini</taxon>
        <taxon>Mythimna</taxon>
    </lineage>
</organism>
<proteinExistence type="predicted"/>
<evidence type="ECO:0008006" key="4">
    <source>
        <dbReference type="Google" id="ProtNLM"/>
    </source>
</evidence>
<sequence length="290" mass="32764">MKYFMVAILFAFAEAKAKVNVTADVDCVKIQYKIFQKEILLKDIESPYQLAIDHETNTLFFSYTARSDEMFKTAYFSLKTGRYGIVRGIRGGFSNAVATDTVYMGGEDGIYTYDYSTKTAINLLVKDNANIWQMFYSDGLYFTTYPEETAYFYKETKVVEVPALQGIRVMLLAVTTEKDLLYFNGSGAYLYTRSNGKHLYLDDMVANGVAADLNGQLYISSPTGIYYYNNYLKEIEHLAKIDNIYGIAIESDGNIIYASENSIIRLIPMKGTCSRITETGKNIVDIDIGK</sequence>
<dbReference type="AlphaFoldDB" id="A0AAD7YSL3"/>
<dbReference type="SUPFAM" id="SSF63825">
    <property type="entry name" value="YWTD domain"/>
    <property type="match status" value="1"/>
</dbReference>
<reference evidence="2" key="1">
    <citation type="submission" date="2023-03" db="EMBL/GenBank/DDBJ databases">
        <title>Chromosome-level genomes of two armyworms, Mythimna separata and Mythimna loreyi, provide insights into the biosynthesis and reception of sex pheromones.</title>
        <authorList>
            <person name="Zhao H."/>
        </authorList>
    </citation>
    <scope>NUCLEOTIDE SEQUENCE</scope>
    <source>
        <strain evidence="2">BeijingLab</strain>
        <tissue evidence="2">Pupa</tissue>
    </source>
</reference>
<keyword evidence="3" id="KW-1185">Reference proteome</keyword>
<feature type="chain" id="PRO_5042165709" description="Ommochrome-binding protein-like" evidence="1">
    <location>
        <begin position="18"/>
        <end position="290"/>
    </location>
</feature>
<dbReference type="EMBL" id="JARGEI010000008">
    <property type="protein sequence ID" value="KAJ8727482.1"/>
    <property type="molecule type" value="Genomic_DNA"/>
</dbReference>
<feature type="signal peptide" evidence="1">
    <location>
        <begin position="1"/>
        <end position="17"/>
    </location>
</feature>
<dbReference type="Proteomes" id="UP001231518">
    <property type="component" value="Chromosome 11"/>
</dbReference>
<accession>A0AAD7YSL3</accession>
<dbReference type="Gene3D" id="2.130.10.10">
    <property type="entry name" value="YVTN repeat-like/Quinoprotein amine dehydrogenase"/>
    <property type="match status" value="1"/>
</dbReference>
<name>A0AAD7YSL3_MYTSE</name>
<comment type="caution">
    <text evidence="2">The sequence shown here is derived from an EMBL/GenBank/DDBJ whole genome shotgun (WGS) entry which is preliminary data.</text>
</comment>
<evidence type="ECO:0000313" key="2">
    <source>
        <dbReference type="EMBL" id="KAJ8727482.1"/>
    </source>
</evidence>